<dbReference type="Gene3D" id="3.40.50.1820">
    <property type="entry name" value="alpha/beta hydrolase"/>
    <property type="match status" value="1"/>
</dbReference>
<dbReference type="AlphaFoldDB" id="A0A809XA23"/>
<reference evidence="1" key="1">
    <citation type="submission" date="2020-05" db="EMBL/GenBank/DDBJ databases">
        <title>Complete genome sequence of Bradyrhizobium diazoefficiens XF1 isolated from soybean nodule.</title>
        <authorList>
            <person name="Noda R."/>
            <person name="Kakizaki K."/>
            <person name="Minamisawa K."/>
        </authorList>
    </citation>
    <scope>NUCLEOTIDE SEQUENCE</scope>
    <source>
        <strain evidence="1">XF1</strain>
    </source>
</reference>
<evidence type="ECO:0000313" key="2">
    <source>
        <dbReference type="EMBL" id="BCE51031.1"/>
    </source>
</evidence>
<organism evidence="1">
    <name type="scientific">Bradyrhizobium diazoefficiens</name>
    <dbReference type="NCBI Taxonomy" id="1355477"/>
    <lineage>
        <taxon>Bacteria</taxon>
        <taxon>Pseudomonadati</taxon>
        <taxon>Pseudomonadota</taxon>
        <taxon>Alphaproteobacteria</taxon>
        <taxon>Hyphomicrobiales</taxon>
        <taxon>Nitrobacteraceae</taxon>
        <taxon>Bradyrhizobium</taxon>
    </lineage>
</organism>
<protein>
    <recommendedName>
        <fullName evidence="3">Alpha/beta hydrolase</fullName>
    </recommendedName>
</protein>
<dbReference type="RefSeq" id="WP_271551535.1">
    <property type="nucleotide sequence ID" value="NZ_CP124748.1"/>
</dbReference>
<dbReference type="EMBL" id="AP023091">
    <property type="protein sequence ID" value="BCE24772.1"/>
    <property type="molecule type" value="Genomic_DNA"/>
</dbReference>
<name>A0A809XA23_9BRAD</name>
<gene>
    <name evidence="1" type="ORF">XF1B_74530</name>
    <name evidence="2" type="ORF">XF4B_73800</name>
</gene>
<dbReference type="EMBL" id="AP023094">
    <property type="protein sequence ID" value="BCE51031.1"/>
    <property type="molecule type" value="Genomic_DNA"/>
</dbReference>
<proteinExistence type="predicted"/>
<evidence type="ECO:0000313" key="1">
    <source>
        <dbReference type="EMBL" id="BCE24772.1"/>
    </source>
</evidence>
<evidence type="ECO:0008006" key="3">
    <source>
        <dbReference type="Google" id="ProtNLM"/>
    </source>
</evidence>
<sequence length="361" mass="39496">MEGDHWPHGRCDGAGGSLVRLRKRASEFFESLSVAELAREAHRHLWFSDWLRVAEDYRSSAESARADGAGRIVACEAWICALMAFEVARSLSSPDDLASTDFADRVGLSLRSFANDAAHAIEHVEIDGFEQGALTGFFLPALCHGPSAPAVICIADEDVTLASMMSRLLPASLRRNMSLLLIDPGSSPVRRPLKQEHILQFWLDYLEARPDVDAQRIAIYGEGAGASHASRLVLSDRRVAAAVCDGGLLRSVAHRASVHWMTGVEQVVEGGASMRPLSSPRRMACPLLMVVGSRSMVREQEALELQAGYRQAGADCSVVVPNRIPYPLGEVENFITVDDFIFEWLDAKLGAARRLDPVTYL</sequence>
<accession>A0A809XA23</accession>
<dbReference type="InterPro" id="IPR029058">
    <property type="entry name" value="AB_hydrolase_fold"/>
</dbReference>
<reference evidence="2" key="2">
    <citation type="submission" date="2020-05" db="EMBL/GenBank/DDBJ databases">
        <title>Complete genome sequence of Bradyrhizobium diazoefficiens XF4 isolated from soybean nodule.</title>
        <authorList>
            <person name="Noda R."/>
            <person name="Kakizaki K."/>
            <person name="Minamisawa K."/>
        </authorList>
    </citation>
    <scope>NUCLEOTIDE SEQUENCE</scope>
    <source>
        <strain evidence="2">XF4</strain>
    </source>
</reference>
<dbReference type="SUPFAM" id="SSF53474">
    <property type="entry name" value="alpha/beta-Hydrolases"/>
    <property type="match status" value="1"/>
</dbReference>